<evidence type="ECO:0000256" key="3">
    <source>
        <dbReference type="ARBA" id="ARBA00022737"/>
    </source>
</evidence>
<keyword evidence="4" id="KW-0539">Nucleus</keyword>
<dbReference type="PANTHER" id="PTHR10552:SF6">
    <property type="entry name" value="U2 SMALL NUCLEAR RIBONUCLEOPROTEIN A"/>
    <property type="match status" value="1"/>
</dbReference>
<keyword evidence="2" id="KW-0433">Leucine-rich repeat</keyword>
<comment type="similarity">
    <text evidence="5">Belongs to the U2 small nuclear ribonucleoprotein A family.</text>
</comment>
<dbReference type="Proteomes" id="UP000230233">
    <property type="component" value="Chromosome II"/>
</dbReference>
<evidence type="ECO:0000256" key="6">
    <source>
        <dbReference type="ARBA" id="ARBA00069881"/>
    </source>
</evidence>
<reference evidence="9" key="1">
    <citation type="submission" date="2017-10" db="EMBL/GenBank/DDBJ databases">
        <title>Rapid genome shrinkage in a self-fertile nematode reveals novel sperm competition proteins.</title>
        <authorList>
            <person name="Yin D."/>
            <person name="Schwarz E.M."/>
            <person name="Thomas C.G."/>
            <person name="Felde R.L."/>
            <person name="Korf I.F."/>
            <person name="Cutter A.D."/>
            <person name="Schartner C.M."/>
            <person name="Ralston E.J."/>
            <person name="Meyer B.J."/>
            <person name="Haag E.S."/>
        </authorList>
    </citation>
    <scope>NUCLEOTIDE SEQUENCE [LARGE SCALE GENOMIC DNA]</scope>
    <source>
        <strain evidence="9">JU1422</strain>
    </source>
</reference>
<evidence type="ECO:0000256" key="7">
    <source>
        <dbReference type="SAM" id="MobiDB-lite"/>
    </source>
</evidence>
<evidence type="ECO:0000256" key="5">
    <source>
        <dbReference type="ARBA" id="ARBA00024196"/>
    </source>
</evidence>
<evidence type="ECO:0000256" key="2">
    <source>
        <dbReference type="ARBA" id="ARBA00022614"/>
    </source>
</evidence>
<dbReference type="EMBL" id="PDUG01000002">
    <property type="protein sequence ID" value="PIC43826.1"/>
    <property type="molecule type" value="Genomic_DNA"/>
</dbReference>
<dbReference type="AlphaFoldDB" id="A0A2G5UX67"/>
<dbReference type="PROSITE" id="PS51450">
    <property type="entry name" value="LRR"/>
    <property type="match status" value="1"/>
</dbReference>
<dbReference type="PANTHER" id="PTHR10552">
    <property type="entry name" value="U2 SMALL NUCLEAR RIBONUCLEOPROTEIN A"/>
    <property type="match status" value="1"/>
</dbReference>
<organism evidence="8 9">
    <name type="scientific">Caenorhabditis nigoni</name>
    <dbReference type="NCBI Taxonomy" id="1611254"/>
    <lineage>
        <taxon>Eukaryota</taxon>
        <taxon>Metazoa</taxon>
        <taxon>Ecdysozoa</taxon>
        <taxon>Nematoda</taxon>
        <taxon>Chromadorea</taxon>
        <taxon>Rhabditida</taxon>
        <taxon>Rhabditina</taxon>
        <taxon>Rhabditomorpha</taxon>
        <taxon>Rhabditoidea</taxon>
        <taxon>Rhabditidae</taxon>
        <taxon>Peloderinae</taxon>
        <taxon>Caenorhabditis</taxon>
    </lineage>
</organism>
<accession>A0A2G5UX67</accession>
<dbReference type="FunFam" id="3.80.10.10:FF:000026">
    <property type="entry name" value="U2 small nuclear ribonucleoprotein A"/>
    <property type="match status" value="1"/>
</dbReference>
<gene>
    <name evidence="8" type="primary">Cni-mog-2</name>
    <name evidence="8" type="synonym">Cnig_chr_II.g4418</name>
    <name evidence="8" type="ORF">B9Z55_004418</name>
</gene>
<evidence type="ECO:0000256" key="1">
    <source>
        <dbReference type="ARBA" id="ARBA00004123"/>
    </source>
</evidence>
<dbReference type="OrthoDB" id="433501at2759"/>
<dbReference type="InterPro" id="IPR032675">
    <property type="entry name" value="LRR_dom_sf"/>
</dbReference>
<dbReference type="Pfam" id="PF14580">
    <property type="entry name" value="LRR_9"/>
    <property type="match status" value="1"/>
</dbReference>
<protein>
    <recommendedName>
        <fullName evidence="6">Probable U2 small nuclear ribonucleoprotein A'</fullName>
    </recommendedName>
</protein>
<evidence type="ECO:0000313" key="8">
    <source>
        <dbReference type="EMBL" id="PIC43826.1"/>
    </source>
</evidence>
<keyword evidence="3" id="KW-0677">Repeat</keyword>
<feature type="region of interest" description="Disordered" evidence="7">
    <location>
        <begin position="164"/>
        <end position="205"/>
    </location>
</feature>
<feature type="compositionally biased region" description="Basic and acidic residues" evidence="7">
    <location>
        <begin position="169"/>
        <end position="182"/>
    </location>
</feature>
<dbReference type="SUPFAM" id="SSF52058">
    <property type="entry name" value="L domain-like"/>
    <property type="match status" value="1"/>
</dbReference>
<keyword evidence="9" id="KW-1185">Reference proteome</keyword>
<dbReference type="GO" id="GO:0005686">
    <property type="term" value="C:U2 snRNP"/>
    <property type="evidence" value="ECO:0007669"/>
    <property type="project" value="TreeGrafter"/>
</dbReference>
<name>A0A2G5UX67_9PELO</name>
<evidence type="ECO:0000256" key="4">
    <source>
        <dbReference type="ARBA" id="ARBA00023242"/>
    </source>
</evidence>
<dbReference type="STRING" id="1611254.A0A2G5UX67"/>
<dbReference type="Gene3D" id="3.80.10.10">
    <property type="entry name" value="Ribonuclease Inhibitor"/>
    <property type="match status" value="1"/>
</dbReference>
<dbReference type="InterPro" id="IPR044640">
    <property type="entry name" value="RU2A"/>
</dbReference>
<dbReference type="InterPro" id="IPR001611">
    <property type="entry name" value="Leu-rich_rpt"/>
</dbReference>
<proteinExistence type="inferred from homology"/>
<dbReference type="GO" id="GO:0000398">
    <property type="term" value="P:mRNA splicing, via spliceosome"/>
    <property type="evidence" value="ECO:0007669"/>
    <property type="project" value="InterPro"/>
</dbReference>
<sequence>MVRLTTELFADRPQFVNSINMREINLRGQKIPAIENMGVTRDQFDVIDFTDNDIRKLDNFPTFTRLDTLYLHNNRINYIAPDIATKLPNLKTLALTNNNICELGDIEPLAECKKLEFVTFIGNPITHKENYRLYIIYKLPSVRVIDFNRVRMIERESAKKMFKGKSGKKARDAIQKSVHTEDPSEVEASSGAASGGQKLTDEDRDKIKEAIRNAKSLSEVNYLQSILASGKIPEKGWNRQMDLNSVEEAMMEA</sequence>
<comment type="caution">
    <text evidence="8">The sequence shown here is derived from an EMBL/GenBank/DDBJ whole genome shotgun (WGS) entry which is preliminary data.</text>
</comment>
<comment type="subcellular location">
    <subcellularLocation>
        <location evidence="1">Nucleus</location>
    </subcellularLocation>
</comment>
<evidence type="ECO:0000313" key="9">
    <source>
        <dbReference type="Proteomes" id="UP000230233"/>
    </source>
</evidence>
<dbReference type="GO" id="GO:0030620">
    <property type="term" value="F:U2 snRNA binding"/>
    <property type="evidence" value="ECO:0007669"/>
    <property type="project" value="InterPro"/>
</dbReference>